<dbReference type="InterPro" id="IPR005399">
    <property type="entry name" value="K_chnl_volt-dep_bsu_KCNAB-rel"/>
</dbReference>
<dbReference type="Pfam" id="PF00248">
    <property type="entry name" value="Aldo_ket_red"/>
    <property type="match status" value="1"/>
</dbReference>
<keyword evidence="6" id="KW-1185">Reference proteome</keyword>
<dbReference type="SUPFAM" id="SSF51430">
    <property type="entry name" value="NAD(P)-linked oxidoreductase"/>
    <property type="match status" value="1"/>
</dbReference>
<evidence type="ECO:0000256" key="2">
    <source>
        <dbReference type="ARBA" id="ARBA00022857"/>
    </source>
</evidence>
<gene>
    <name evidence="5" type="ORF">GWR21_12435</name>
</gene>
<keyword evidence="3" id="KW-0560">Oxidoreductase</keyword>
<evidence type="ECO:0000256" key="1">
    <source>
        <dbReference type="ARBA" id="ARBA00006515"/>
    </source>
</evidence>
<proteinExistence type="inferred from homology"/>
<dbReference type="InterPro" id="IPR036812">
    <property type="entry name" value="NAD(P)_OxRdtase_dom_sf"/>
</dbReference>
<dbReference type="InterPro" id="IPR023210">
    <property type="entry name" value="NADP_OxRdtase_dom"/>
</dbReference>
<evidence type="ECO:0000259" key="4">
    <source>
        <dbReference type="Pfam" id="PF00248"/>
    </source>
</evidence>
<dbReference type="KEGG" id="chih:GWR21_12435"/>
<organism evidence="5 6">
    <name type="scientific">Chitinophaga agri</name>
    <dbReference type="NCBI Taxonomy" id="2703787"/>
    <lineage>
        <taxon>Bacteria</taxon>
        <taxon>Pseudomonadati</taxon>
        <taxon>Bacteroidota</taxon>
        <taxon>Chitinophagia</taxon>
        <taxon>Chitinophagales</taxon>
        <taxon>Chitinophagaceae</taxon>
        <taxon>Chitinophaga</taxon>
    </lineage>
</organism>
<feature type="domain" description="NADP-dependent oxidoreductase" evidence="4">
    <location>
        <begin position="16"/>
        <end position="321"/>
    </location>
</feature>
<dbReference type="GO" id="GO:0016491">
    <property type="term" value="F:oxidoreductase activity"/>
    <property type="evidence" value="ECO:0007669"/>
    <property type="project" value="UniProtKB-KW"/>
</dbReference>
<comment type="similarity">
    <text evidence="1">Belongs to the shaker potassium channel beta subunit family.</text>
</comment>
<keyword evidence="2" id="KW-0521">NADP</keyword>
<name>A0A6B9ZE57_9BACT</name>
<dbReference type="Proteomes" id="UP000476411">
    <property type="component" value="Chromosome"/>
</dbReference>
<evidence type="ECO:0000256" key="3">
    <source>
        <dbReference type="ARBA" id="ARBA00023002"/>
    </source>
</evidence>
<dbReference type="PANTHER" id="PTHR43364">
    <property type="entry name" value="NADH-SPECIFIC METHYLGLYOXAL REDUCTASE-RELATED"/>
    <property type="match status" value="1"/>
</dbReference>
<dbReference type="FunFam" id="3.20.20.100:FF:000004">
    <property type="entry name" value="Oxidoreductase, aldo/keto reductase"/>
    <property type="match status" value="1"/>
</dbReference>
<dbReference type="GO" id="GO:0005829">
    <property type="term" value="C:cytosol"/>
    <property type="evidence" value="ECO:0007669"/>
    <property type="project" value="UniProtKB-ARBA"/>
</dbReference>
<evidence type="ECO:0000313" key="6">
    <source>
        <dbReference type="Proteomes" id="UP000476411"/>
    </source>
</evidence>
<sequence length="344" mass="38024">MKYKVLGNSGLMVSTLCLGTMTFGGKGKGLYEMVGTLEQPAVDELVKRAVDAGINFIDTANVYAEGRSEELTGQAIRNLGLKRDDLVIATKVCAAMGKGVNDQGLSRKHIMQQVEASLKRLQTDYIDLYQAHNWDPLVPLEETLRAMDDLITSGKVRYIGGSNYMGWYMMKAQAVAGKYQLHPYIAMQSHYSIATRELERDVIPALQDQKVGLMVWSPLCAGLLSGKYQRNGATTDAGRYQKVSFIPVDTERAFNILDVLHTMAAEKGTTVAQLALAWLLHQSVVTSVIIGANKLSQLEDNLGAVNVRLSAEELQQLDEVSRLSVEYPGWITGWRDRSFVKENS</sequence>
<dbReference type="AlphaFoldDB" id="A0A6B9ZE57"/>
<dbReference type="PRINTS" id="PR01577">
    <property type="entry name" value="KCNABCHANNEL"/>
</dbReference>
<dbReference type="Gene3D" id="3.20.20.100">
    <property type="entry name" value="NADP-dependent oxidoreductase domain"/>
    <property type="match status" value="1"/>
</dbReference>
<accession>A0A6B9ZE57</accession>
<evidence type="ECO:0000313" key="5">
    <source>
        <dbReference type="EMBL" id="QHS60376.1"/>
    </source>
</evidence>
<dbReference type="InterPro" id="IPR050523">
    <property type="entry name" value="AKR_Detox_Biosynth"/>
</dbReference>
<dbReference type="EMBL" id="CP048113">
    <property type="protein sequence ID" value="QHS60376.1"/>
    <property type="molecule type" value="Genomic_DNA"/>
</dbReference>
<dbReference type="PANTHER" id="PTHR43364:SF4">
    <property type="entry name" value="NAD(P)-LINKED OXIDOREDUCTASE SUPERFAMILY PROTEIN"/>
    <property type="match status" value="1"/>
</dbReference>
<dbReference type="CDD" id="cd19091">
    <property type="entry name" value="AKR_PsAKR"/>
    <property type="match status" value="1"/>
</dbReference>
<dbReference type="RefSeq" id="WP_162332068.1">
    <property type="nucleotide sequence ID" value="NZ_CP048113.1"/>
</dbReference>
<reference evidence="5 6" key="1">
    <citation type="submission" date="2020-01" db="EMBL/GenBank/DDBJ databases">
        <title>Complete genome sequence of Chitinophaga sp. H33E-04 isolated from quinoa roots.</title>
        <authorList>
            <person name="Weon H.-Y."/>
            <person name="Lee S.A."/>
        </authorList>
    </citation>
    <scope>NUCLEOTIDE SEQUENCE [LARGE SCALE GENOMIC DNA]</scope>
    <source>
        <strain evidence="5 6">H33E-04</strain>
    </source>
</reference>
<protein>
    <submittedName>
        <fullName evidence="5">Aldo/keto reductase</fullName>
    </submittedName>
</protein>